<dbReference type="AlphaFoldDB" id="A0A1Z1WDV2"/>
<feature type="domain" description="HTH cro/C1-type" evidence="1">
    <location>
        <begin position="29"/>
        <end position="83"/>
    </location>
</feature>
<dbReference type="SUPFAM" id="SSF47413">
    <property type="entry name" value="lambda repressor-like DNA-binding domains"/>
    <property type="match status" value="1"/>
</dbReference>
<accession>A0A1Z1WDV2</accession>
<keyword evidence="3" id="KW-1185">Reference proteome</keyword>
<dbReference type="Gene3D" id="1.10.260.40">
    <property type="entry name" value="lambda repressor-like DNA-binding domains"/>
    <property type="match status" value="1"/>
</dbReference>
<dbReference type="PROSITE" id="PS50943">
    <property type="entry name" value="HTH_CROC1"/>
    <property type="match status" value="1"/>
</dbReference>
<dbReference type="SMART" id="SM00530">
    <property type="entry name" value="HTH_XRE"/>
    <property type="match status" value="1"/>
</dbReference>
<dbReference type="InterPro" id="IPR043917">
    <property type="entry name" value="DUF5753"/>
</dbReference>
<evidence type="ECO:0000313" key="3">
    <source>
        <dbReference type="Proteomes" id="UP000195880"/>
    </source>
</evidence>
<dbReference type="Pfam" id="PF19054">
    <property type="entry name" value="DUF5753"/>
    <property type="match status" value="1"/>
</dbReference>
<dbReference type="InterPro" id="IPR010982">
    <property type="entry name" value="Lambda_DNA-bd_dom_sf"/>
</dbReference>
<reference evidence="2 3" key="1">
    <citation type="submission" date="2017-05" db="EMBL/GenBank/DDBJ databases">
        <title>Streptomyces alboflavus Genome sequencing and assembly.</title>
        <authorList>
            <person name="Wang Y."/>
            <person name="Du B."/>
            <person name="Ding Y."/>
            <person name="Liu H."/>
            <person name="Hou Q."/>
            <person name="Liu K."/>
            <person name="Wang C."/>
            <person name="Yao L."/>
        </authorList>
    </citation>
    <scope>NUCLEOTIDE SEQUENCE [LARGE SCALE GENOMIC DNA]</scope>
    <source>
        <strain evidence="2 3">MDJK44</strain>
    </source>
</reference>
<dbReference type="Pfam" id="PF13560">
    <property type="entry name" value="HTH_31"/>
    <property type="match status" value="1"/>
</dbReference>
<evidence type="ECO:0000313" key="2">
    <source>
        <dbReference type="EMBL" id="ARX84548.1"/>
    </source>
</evidence>
<dbReference type="KEGG" id="salf:SMD44_03987"/>
<dbReference type="EMBL" id="CP021748">
    <property type="protein sequence ID" value="ARX84548.1"/>
    <property type="molecule type" value="Genomic_DNA"/>
</dbReference>
<gene>
    <name evidence="2" type="ORF">SMD44_03987</name>
</gene>
<dbReference type="CDD" id="cd00093">
    <property type="entry name" value="HTH_XRE"/>
    <property type="match status" value="1"/>
</dbReference>
<name>A0A1Z1WDV2_9ACTN</name>
<evidence type="ECO:0000259" key="1">
    <source>
        <dbReference type="PROSITE" id="PS50943"/>
    </source>
</evidence>
<proteinExistence type="predicted"/>
<keyword evidence="2" id="KW-0238">DNA-binding</keyword>
<dbReference type="InterPro" id="IPR001387">
    <property type="entry name" value="Cro/C1-type_HTH"/>
</dbReference>
<sequence length="294" mass="32950">MWVTWSIKEAGKPVRSNPTGRQLRFGAELRKLRERAGLTATEAGQLLGVKQNQISNTEAGRVGVSPERVRTLARHYKCADAALIEALSVMTADRTRGWWEEYREILPAALLDLAEVEHHARRLRTAITVHIPGLLQTPDHARELFRQVVPELSPPDIEHRVSFRIKRQTVLFKDSPTPYLAIVHEAALRMQFGGAGVAKGQLRHLLDMSEREHVTLKVLPFAAGSFPGSGQSIFYSNGPVPQLDAVHLDQSHGPVFLDAEAQLQMYRVLLDRMERVALTPELSRDFILNLLGDL</sequence>
<protein>
    <submittedName>
        <fullName evidence="2">DNA-binding protein</fullName>
    </submittedName>
</protein>
<organism evidence="2 3">
    <name type="scientific">Streptomyces alboflavus</name>
    <dbReference type="NCBI Taxonomy" id="67267"/>
    <lineage>
        <taxon>Bacteria</taxon>
        <taxon>Bacillati</taxon>
        <taxon>Actinomycetota</taxon>
        <taxon>Actinomycetes</taxon>
        <taxon>Kitasatosporales</taxon>
        <taxon>Streptomycetaceae</taxon>
        <taxon>Streptomyces</taxon>
    </lineage>
</organism>
<dbReference type="Proteomes" id="UP000195880">
    <property type="component" value="Chromosome"/>
</dbReference>
<dbReference type="GO" id="GO:0003677">
    <property type="term" value="F:DNA binding"/>
    <property type="evidence" value="ECO:0007669"/>
    <property type="project" value="UniProtKB-KW"/>
</dbReference>